<protein>
    <submittedName>
        <fullName evidence="1">Gamma-glutamyl-gamma-aminobutyrate hydrolase family protein</fullName>
    </submittedName>
</protein>
<comment type="caution">
    <text evidence="1">The sequence shown here is derived from an EMBL/GenBank/DDBJ whole genome shotgun (WGS) entry which is preliminary data.</text>
</comment>
<accession>A0ABP6SSH5</accession>
<keyword evidence="1" id="KW-0378">Hydrolase</keyword>
<dbReference type="PROSITE" id="PS51273">
    <property type="entry name" value="GATASE_TYPE_1"/>
    <property type="match status" value="1"/>
</dbReference>
<evidence type="ECO:0000313" key="2">
    <source>
        <dbReference type="Proteomes" id="UP001501676"/>
    </source>
</evidence>
<dbReference type="Gene3D" id="3.40.50.880">
    <property type="match status" value="1"/>
</dbReference>
<evidence type="ECO:0000313" key="1">
    <source>
        <dbReference type="EMBL" id="GAA3383727.1"/>
    </source>
</evidence>
<organism evidence="1 2">
    <name type="scientific">Cryptosporangium minutisporangium</name>
    <dbReference type="NCBI Taxonomy" id="113569"/>
    <lineage>
        <taxon>Bacteria</taxon>
        <taxon>Bacillati</taxon>
        <taxon>Actinomycetota</taxon>
        <taxon>Actinomycetes</taxon>
        <taxon>Cryptosporangiales</taxon>
        <taxon>Cryptosporangiaceae</taxon>
        <taxon>Cryptosporangium</taxon>
    </lineage>
</organism>
<dbReference type="InterPro" id="IPR044668">
    <property type="entry name" value="PuuD-like"/>
</dbReference>
<dbReference type="InterPro" id="IPR011697">
    <property type="entry name" value="Peptidase_C26"/>
</dbReference>
<name>A0ABP6SSH5_9ACTN</name>
<proteinExistence type="predicted"/>
<keyword evidence="2" id="KW-1185">Reference proteome</keyword>
<dbReference type="PANTHER" id="PTHR43235">
    <property type="entry name" value="GLUTAMINE AMIDOTRANSFERASE PB2B2.05-RELATED"/>
    <property type="match status" value="1"/>
</dbReference>
<dbReference type="EMBL" id="BAAAYN010000006">
    <property type="protein sequence ID" value="GAA3383727.1"/>
    <property type="molecule type" value="Genomic_DNA"/>
</dbReference>
<dbReference type="Pfam" id="PF07722">
    <property type="entry name" value="Peptidase_C26"/>
    <property type="match status" value="1"/>
</dbReference>
<gene>
    <name evidence="1" type="ORF">GCM10020369_10750</name>
</gene>
<dbReference type="RefSeq" id="WP_345726836.1">
    <property type="nucleotide sequence ID" value="NZ_BAAAYN010000006.1"/>
</dbReference>
<reference evidence="2" key="1">
    <citation type="journal article" date="2019" name="Int. J. Syst. Evol. Microbiol.">
        <title>The Global Catalogue of Microorganisms (GCM) 10K type strain sequencing project: providing services to taxonomists for standard genome sequencing and annotation.</title>
        <authorList>
            <consortium name="The Broad Institute Genomics Platform"/>
            <consortium name="The Broad Institute Genome Sequencing Center for Infectious Disease"/>
            <person name="Wu L."/>
            <person name="Ma J."/>
        </authorList>
    </citation>
    <scope>NUCLEOTIDE SEQUENCE [LARGE SCALE GENOMIC DNA]</scope>
    <source>
        <strain evidence="2">JCM 9458</strain>
    </source>
</reference>
<dbReference type="InterPro" id="IPR029062">
    <property type="entry name" value="Class_I_gatase-like"/>
</dbReference>
<dbReference type="CDD" id="cd01745">
    <property type="entry name" value="GATase1_2"/>
    <property type="match status" value="1"/>
</dbReference>
<dbReference type="PANTHER" id="PTHR43235:SF1">
    <property type="entry name" value="GLUTAMINE AMIDOTRANSFERASE PB2B2.05-RELATED"/>
    <property type="match status" value="1"/>
</dbReference>
<dbReference type="GO" id="GO:0016787">
    <property type="term" value="F:hydrolase activity"/>
    <property type="evidence" value="ECO:0007669"/>
    <property type="project" value="UniProtKB-KW"/>
</dbReference>
<sequence>MAEHRPLIAIPARFSVSASALRFAAEVTARALAEAVFAAGGEPLTIHPHAPGRLVDSAEVAARLSFADGVLLPGGGDLAARWTGQDPHPTLYDVDEEQDAFDLAVARHCLGLGVPLLAICRGLQVVNAVRGGRLIQDMDDEPAGPSHHRHRRHVVATEPWSRLAELVGEKIEVSCYHHQCIAELGSGMRAVARSEDGVIEAVEIDALPGWFLGLQWHPEDTAQPAVFQALVAAARA</sequence>
<dbReference type="Proteomes" id="UP001501676">
    <property type="component" value="Unassembled WGS sequence"/>
</dbReference>
<dbReference type="SUPFAM" id="SSF52317">
    <property type="entry name" value="Class I glutamine amidotransferase-like"/>
    <property type="match status" value="1"/>
</dbReference>